<reference evidence="3 4" key="1">
    <citation type="journal article" date="2020" name="Sci. Rep.">
        <title>A novel cyanobacterial geosmin producer, revising GeoA distribution and dispersion patterns in Bacteria.</title>
        <authorList>
            <person name="Churro C."/>
            <person name="Semedo-Aguiar A.P."/>
            <person name="Silva A.D."/>
            <person name="Pereira-Leal J.B."/>
            <person name="Leite R.B."/>
        </authorList>
    </citation>
    <scope>NUCLEOTIDE SEQUENCE [LARGE SCALE GENOMIC DNA]</scope>
    <source>
        <strain evidence="3 4">IPMA8</strain>
    </source>
</reference>
<protein>
    <submittedName>
        <fullName evidence="3">Uncharacterized protein</fullName>
    </submittedName>
</protein>
<keyword evidence="1" id="KW-0042">Antenna complex</keyword>
<keyword evidence="2" id="KW-0605">Phycobilisome</keyword>
<dbReference type="SMART" id="SM00567">
    <property type="entry name" value="EZ_HEAT"/>
    <property type="match status" value="6"/>
</dbReference>
<evidence type="ECO:0000313" key="3">
    <source>
        <dbReference type="EMBL" id="NQE36834.1"/>
    </source>
</evidence>
<evidence type="ECO:0000256" key="2">
    <source>
        <dbReference type="ARBA" id="ARBA00022738"/>
    </source>
</evidence>
<evidence type="ECO:0000256" key="1">
    <source>
        <dbReference type="ARBA" id="ARBA00022549"/>
    </source>
</evidence>
<dbReference type="InterPro" id="IPR016024">
    <property type="entry name" value="ARM-type_fold"/>
</dbReference>
<sequence>MVAYPPLNATCPQTDFENYAQIVAHIGSKEWFNAVFRLGFCGARSVPVFKEVLDALNKLAASNNFNVDYFSERSVIVGALERIGKDAKDAVPELITILDDEKLDKFLRWRAADALGEIGLEAKSAIPGLHKLLKSLEDSDSAVQVTKALGRIGEIEFAVSRLLETIKTTTTVRLGEKAALALAEIVPDTSGITDSLVEILQQNRKSNESRVSAALALSAIGVKSEDTNSRLTEIIANEQNSFVLISTALALLTSDGNKTAIVSAIEKSIHNLFNESIEWTYYNGGDPVGELQLTITRAVRQEMSVSVQKFINLLIDKKNNPLMRGKVIEILGAIGTEASNAVPELIKVVKNKSEDITLRQKAISALGAIGTGKKAVDELVHVVEDEQEEFYFRRDAVTALGEMGTAAKPTIPVLYRVLVESLVAREPNTGDSCDFTPKGFKIAVFKTLGKLGEIKLTSTYLLKAIEDNREIDDPSWRSHKLNSIRGAGNSFQEIGLPAVPFLISALMDLEPQKRRAAAYGLAMIGQLPNETLNPLIAVMNNESEDLDVRRLAAYALENSGVDVQEFFNQTNLAPASKAVCPDESDFFDIYLGLCMGTPKNGGPALFEWIKKKLGG</sequence>
<dbReference type="PANTHER" id="PTHR12697:SF5">
    <property type="entry name" value="DEOXYHYPUSINE HYDROXYLASE"/>
    <property type="match status" value="1"/>
</dbReference>
<dbReference type="SUPFAM" id="SSF48371">
    <property type="entry name" value="ARM repeat"/>
    <property type="match status" value="1"/>
</dbReference>
<accession>A0ABX2D2G2</accession>
<keyword evidence="4" id="KW-1185">Reference proteome</keyword>
<dbReference type="Proteomes" id="UP000702425">
    <property type="component" value="Unassembled WGS sequence"/>
</dbReference>
<dbReference type="Pfam" id="PF03130">
    <property type="entry name" value="HEAT_PBS"/>
    <property type="match status" value="1"/>
</dbReference>
<comment type="caution">
    <text evidence="3">The sequence shown here is derived from an EMBL/GenBank/DDBJ whole genome shotgun (WGS) entry which is preliminary data.</text>
</comment>
<dbReference type="Gene3D" id="1.25.10.10">
    <property type="entry name" value="Leucine-rich Repeat Variant"/>
    <property type="match status" value="3"/>
</dbReference>
<dbReference type="Pfam" id="PF13646">
    <property type="entry name" value="HEAT_2"/>
    <property type="match status" value="1"/>
</dbReference>
<dbReference type="RefSeq" id="WP_172190696.1">
    <property type="nucleotide sequence ID" value="NZ_CAWPPK010000003.1"/>
</dbReference>
<dbReference type="InterPro" id="IPR004155">
    <property type="entry name" value="PBS_lyase_HEAT"/>
</dbReference>
<evidence type="ECO:0000313" key="4">
    <source>
        <dbReference type="Proteomes" id="UP000702425"/>
    </source>
</evidence>
<gene>
    <name evidence="3" type="ORF">E5S67_04600</name>
</gene>
<name>A0ABX2D2G2_9CYAN</name>
<dbReference type="EMBL" id="SRRZ01000100">
    <property type="protein sequence ID" value="NQE36834.1"/>
    <property type="molecule type" value="Genomic_DNA"/>
</dbReference>
<dbReference type="PANTHER" id="PTHR12697">
    <property type="entry name" value="PBS LYASE HEAT-LIKE PROTEIN"/>
    <property type="match status" value="1"/>
</dbReference>
<proteinExistence type="predicted"/>
<dbReference type="InterPro" id="IPR011989">
    <property type="entry name" value="ARM-like"/>
</dbReference>
<organism evidence="3 4">
    <name type="scientific">Microcoleus asticus IPMA8</name>
    <dbReference type="NCBI Taxonomy" id="2563858"/>
    <lineage>
        <taxon>Bacteria</taxon>
        <taxon>Bacillati</taxon>
        <taxon>Cyanobacteriota</taxon>
        <taxon>Cyanophyceae</taxon>
        <taxon>Oscillatoriophycideae</taxon>
        <taxon>Oscillatoriales</taxon>
        <taxon>Microcoleaceae</taxon>
        <taxon>Microcoleus</taxon>
        <taxon>Microcoleus asticus</taxon>
    </lineage>
</organism>